<evidence type="ECO:0000313" key="2">
    <source>
        <dbReference type="Proteomes" id="UP000218263"/>
    </source>
</evidence>
<organism evidence="1 2">
    <name type="scientific">Mucilaginibacter gotjawali</name>
    <dbReference type="NCBI Taxonomy" id="1550579"/>
    <lineage>
        <taxon>Bacteria</taxon>
        <taxon>Pseudomonadati</taxon>
        <taxon>Bacteroidota</taxon>
        <taxon>Sphingobacteriia</taxon>
        <taxon>Sphingobacteriales</taxon>
        <taxon>Sphingobacteriaceae</taxon>
        <taxon>Mucilaginibacter</taxon>
    </lineage>
</organism>
<proteinExistence type="predicted"/>
<sequence>MKKKLIKILLYTFGTFLFLFVVLAVHIYFVYRPAPDAYTKVMARIDIKQPITQDDANKISAFMVHQKGVDHVLVNPQTSIVVFTFFPVKTTGDQVVSNFKAHFPYKADRFMATAENLKHSCPVAASSYTYKIYKVITKVI</sequence>
<keyword evidence="2" id="KW-1185">Reference proteome</keyword>
<protein>
    <submittedName>
        <fullName evidence="1">Uncharacterized protein</fullName>
    </submittedName>
</protein>
<dbReference type="KEGG" id="mgot:MgSA37_03163"/>
<dbReference type="AlphaFoldDB" id="A0A110B3S9"/>
<gene>
    <name evidence="1" type="ORF">MgSA37_03163</name>
</gene>
<dbReference type="Proteomes" id="UP000218263">
    <property type="component" value="Chromosome"/>
</dbReference>
<reference evidence="1 2" key="1">
    <citation type="submission" date="2015-12" db="EMBL/GenBank/DDBJ databases">
        <title>Genome sequence of Mucilaginibacter gotjawali.</title>
        <authorList>
            <person name="Lee J.S."/>
            <person name="Lee K.C."/>
            <person name="Kim K.K."/>
            <person name="Lee B.W."/>
        </authorList>
    </citation>
    <scope>NUCLEOTIDE SEQUENCE [LARGE SCALE GENOMIC DNA]</scope>
    <source>
        <strain evidence="1 2">SA3-7</strain>
    </source>
</reference>
<name>A0A110B3S9_9SPHI</name>
<dbReference type="EMBL" id="AP017313">
    <property type="protein sequence ID" value="BAU54983.1"/>
    <property type="molecule type" value="Genomic_DNA"/>
</dbReference>
<evidence type="ECO:0000313" key="1">
    <source>
        <dbReference type="EMBL" id="BAU54983.1"/>
    </source>
</evidence>
<accession>A0A110B3S9</accession>
<dbReference type="OrthoDB" id="793749at2"/>
<dbReference type="RefSeq" id="WP_096353118.1">
    <property type="nucleotide sequence ID" value="NZ_AP017313.1"/>
</dbReference>